<dbReference type="RefSeq" id="WP_010259973.1">
    <property type="nucleotide sequence ID" value="NZ_CAEG01000004.1"/>
</dbReference>
<dbReference type="SUPFAM" id="SSF49464">
    <property type="entry name" value="Carboxypeptidase regulatory domain-like"/>
    <property type="match status" value="1"/>
</dbReference>
<feature type="signal peptide" evidence="1">
    <location>
        <begin position="1"/>
        <end position="21"/>
    </location>
</feature>
<name>A0A1H3Y9A2_9BACT</name>
<dbReference type="Pfam" id="PF18939">
    <property type="entry name" value="DUF5686"/>
    <property type="match status" value="1"/>
</dbReference>
<dbReference type="Pfam" id="PF13715">
    <property type="entry name" value="CarbopepD_reg_2"/>
    <property type="match status" value="1"/>
</dbReference>
<evidence type="ECO:0000313" key="2">
    <source>
        <dbReference type="EMBL" id="SEA07591.1"/>
    </source>
</evidence>
<evidence type="ECO:0000313" key="3">
    <source>
        <dbReference type="Proteomes" id="UP000183253"/>
    </source>
</evidence>
<dbReference type="EMBL" id="FNRI01000001">
    <property type="protein sequence ID" value="SEA07591.1"/>
    <property type="molecule type" value="Genomic_DNA"/>
</dbReference>
<keyword evidence="1" id="KW-0732">Signal</keyword>
<dbReference type="STRING" id="1033731.SAMN05444145_101468"/>
<accession>A0A1H3Y9A2</accession>
<organism evidence="2 3">
    <name type="scientific">Alistipes timonensis JC136</name>
    <dbReference type="NCBI Taxonomy" id="1033731"/>
    <lineage>
        <taxon>Bacteria</taxon>
        <taxon>Pseudomonadati</taxon>
        <taxon>Bacteroidota</taxon>
        <taxon>Bacteroidia</taxon>
        <taxon>Bacteroidales</taxon>
        <taxon>Rikenellaceae</taxon>
        <taxon>Alistipes</taxon>
    </lineage>
</organism>
<dbReference type="OrthoDB" id="983143at2"/>
<evidence type="ECO:0000256" key="1">
    <source>
        <dbReference type="SAM" id="SignalP"/>
    </source>
</evidence>
<reference evidence="2 3" key="1">
    <citation type="submission" date="2016-10" db="EMBL/GenBank/DDBJ databases">
        <authorList>
            <person name="de Groot N.N."/>
        </authorList>
    </citation>
    <scope>NUCLEOTIDE SEQUENCE [LARGE SCALE GENOMIC DNA]</scope>
    <source>
        <strain evidence="2 3">DSM 25383</strain>
    </source>
</reference>
<gene>
    <name evidence="2" type="ORF">SAMN05444145_101468</name>
</gene>
<keyword evidence="3" id="KW-1185">Reference proteome</keyword>
<protein>
    <submittedName>
        <fullName evidence="2">CarboxypepD_reg-like domain-containing protein</fullName>
    </submittedName>
</protein>
<proteinExistence type="predicted"/>
<dbReference type="InterPro" id="IPR008969">
    <property type="entry name" value="CarboxyPept-like_regulatory"/>
</dbReference>
<dbReference type="InterPro" id="IPR043741">
    <property type="entry name" value="DUF5686"/>
</dbReference>
<sequence>MTQRTIITFLLGILWAAGASAQTTRVRGQVTDAADGKPLQFVSVVFPGTTTGIITDEQGIYALETRDTVSRVQASMVGYATQTRPVTPGTFNHVDFALETVEFGIGQVVITPGENPAHPILDGVIRNKPQNDPDRYDTYSCRTYTKMELDLTNIRPQFRSKRLQRNFGFVFDYVDTSALTGQAYLPAMISESTADLYRSRRPEFKREVIRASRVSGVEDSFAVAQFTGGMHGDVNFYDNFIDIFNVRFASPLADGGRAFYNYFLVDSITLGGRKTYKIRFHPKRLTTPVLDGEVNIDSATYALQSASARMPKGVNVNWIKHMMLENENRQTDDGCWFRSRDRVSAEFSISEADSSKLTSFIGTREVAYSDVRIGEPIPDEVLRMDNNVVVRDEQPARHDEAYWERIRPYALSEKEKGIYSMVDSVQHVPLYRNIYTFINTVIVGYWNTKYIGIGPYYKLASFNKLEGFRMQLGGRTTTNVSRTVRIGGYVAYGTRDEDVKGGGSIELAFNRRLTRKLTLSARHDVMQLGAGQNALTESNILSSILSRGDQRLSMVNRGEAVYEHEWCHGVSSFAGARMQRIFANRYVPMLRPDGTPVNSVSDAAVSVGLRLSKNETVYRMPFDKQSMGSVYPILTLGFTAGIPDALSGSHEYYRLDAGIRYRPELPPLGYSDITVQGGRVFGKVPYLLLKLHEGNGTYFYDPYAFSCMNFYEFASDAWVAWFWEHHFNGILLGRLPLIKKLKWREVLVCKGVWGTLSRENNGSLAGTQADLLFPVGMTSVSDPYVEMGFGVENIFKLFRVDCIWRLTHRAPTPGQEVQNFAVNLSLRLKF</sequence>
<dbReference type="AlphaFoldDB" id="A0A1H3Y9A2"/>
<feature type="chain" id="PRO_5010245516" evidence="1">
    <location>
        <begin position="22"/>
        <end position="830"/>
    </location>
</feature>
<dbReference type="Proteomes" id="UP000183253">
    <property type="component" value="Unassembled WGS sequence"/>
</dbReference>
<dbReference type="Gene3D" id="2.60.40.1120">
    <property type="entry name" value="Carboxypeptidase-like, regulatory domain"/>
    <property type="match status" value="1"/>
</dbReference>